<protein>
    <submittedName>
        <fullName evidence="8">Tfp pilus assembly protein PilE</fullName>
    </submittedName>
</protein>
<dbReference type="InterPro" id="IPR002416">
    <property type="entry name" value="T2SS_protein-GspH"/>
</dbReference>
<dbReference type="EMBL" id="UGTB01000004">
    <property type="protein sequence ID" value="SUB60431.1"/>
    <property type="molecule type" value="Genomic_DNA"/>
</dbReference>
<organism evidence="8 9">
    <name type="scientific">Peptostreptococcus anaerobius</name>
    <dbReference type="NCBI Taxonomy" id="1261"/>
    <lineage>
        <taxon>Bacteria</taxon>
        <taxon>Bacillati</taxon>
        <taxon>Bacillota</taxon>
        <taxon>Clostridia</taxon>
        <taxon>Peptostreptococcales</taxon>
        <taxon>Peptostreptococcaceae</taxon>
        <taxon>Peptostreptococcus</taxon>
    </lineage>
</organism>
<keyword evidence="2" id="KW-0488">Methylation</keyword>
<keyword evidence="5 7" id="KW-0472">Membrane</keyword>
<evidence type="ECO:0000256" key="3">
    <source>
        <dbReference type="ARBA" id="ARBA00022692"/>
    </source>
</evidence>
<reference evidence="8 9" key="1">
    <citation type="submission" date="2018-06" db="EMBL/GenBank/DDBJ databases">
        <authorList>
            <consortium name="Pathogen Informatics"/>
            <person name="Doyle S."/>
        </authorList>
    </citation>
    <scope>NUCLEOTIDE SEQUENCE [LARGE SCALE GENOMIC DNA]</scope>
    <source>
        <strain evidence="8 9">NCTC11460</strain>
    </source>
</reference>
<sequence length="162" mass="17851">MLFTKENCINRNFNFKLGEKNNRKLYSQELAKNAGTNNYTNDKKKPGFTLIEMIIVISIIGILAGIVAISFGDAQKKAKLNADYANASNLAMAAYMSLGDGKSETDSKDPKKLKDSKYIQTVPKPQSLSGDYEIVIDKGEVTVKVDKSIFYPKPDASSAENQ</sequence>
<dbReference type="Gene3D" id="3.30.700.10">
    <property type="entry name" value="Glycoprotein, Type 4 Pilin"/>
    <property type="match status" value="1"/>
</dbReference>
<dbReference type="AlphaFoldDB" id="A0A379CDP2"/>
<evidence type="ECO:0000256" key="1">
    <source>
        <dbReference type="ARBA" id="ARBA00004167"/>
    </source>
</evidence>
<dbReference type="Proteomes" id="UP000255101">
    <property type="component" value="Unassembled WGS sequence"/>
</dbReference>
<dbReference type="GO" id="GO:0015628">
    <property type="term" value="P:protein secretion by the type II secretion system"/>
    <property type="evidence" value="ECO:0007669"/>
    <property type="project" value="InterPro"/>
</dbReference>
<evidence type="ECO:0000256" key="5">
    <source>
        <dbReference type="ARBA" id="ARBA00023136"/>
    </source>
</evidence>
<accession>A0A379CDP2</accession>
<keyword evidence="4 7" id="KW-1133">Transmembrane helix</keyword>
<feature type="transmembrane region" description="Helical" evidence="7">
    <location>
        <begin position="48"/>
        <end position="71"/>
    </location>
</feature>
<gene>
    <name evidence="8" type="ORF">NCTC11460_00336</name>
</gene>
<dbReference type="GO" id="GO:0016020">
    <property type="term" value="C:membrane"/>
    <property type="evidence" value="ECO:0007669"/>
    <property type="project" value="UniProtKB-SubCell"/>
</dbReference>
<dbReference type="GO" id="GO:0015627">
    <property type="term" value="C:type II protein secretion system complex"/>
    <property type="evidence" value="ECO:0007669"/>
    <property type="project" value="InterPro"/>
</dbReference>
<evidence type="ECO:0000313" key="8">
    <source>
        <dbReference type="EMBL" id="SUB60431.1"/>
    </source>
</evidence>
<evidence type="ECO:0000256" key="4">
    <source>
        <dbReference type="ARBA" id="ARBA00022989"/>
    </source>
</evidence>
<dbReference type="Pfam" id="PF07963">
    <property type="entry name" value="N_methyl"/>
    <property type="match status" value="1"/>
</dbReference>
<feature type="compositionally biased region" description="Basic and acidic residues" evidence="6">
    <location>
        <begin position="101"/>
        <end position="117"/>
    </location>
</feature>
<dbReference type="PRINTS" id="PR00885">
    <property type="entry name" value="BCTERIALGSPH"/>
</dbReference>
<evidence type="ECO:0000256" key="2">
    <source>
        <dbReference type="ARBA" id="ARBA00022481"/>
    </source>
</evidence>
<keyword evidence="3 7" id="KW-0812">Transmembrane</keyword>
<name>A0A379CDP2_9FIRM</name>
<dbReference type="NCBIfam" id="TIGR02532">
    <property type="entry name" value="IV_pilin_GFxxxE"/>
    <property type="match status" value="1"/>
</dbReference>
<evidence type="ECO:0000256" key="6">
    <source>
        <dbReference type="SAM" id="MobiDB-lite"/>
    </source>
</evidence>
<dbReference type="GeneID" id="79842847"/>
<comment type="subcellular location">
    <subcellularLocation>
        <location evidence="1">Membrane</location>
        <topology evidence="1">Single-pass membrane protein</topology>
    </subcellularLocation>
</comment>
<dbReference type="InterPro" id="IPR045584">
    <property type="entry name" value="Pilin-like"/>
</dbReference>
<evidence type="ECO:0000313" key="9">
    <source>
        <dbReference type="Proteomes" id="UP000255101"/>
    </source>
</evidence>
<dbReference type="InterPro" id="IPR012902">
    <property type="entry name" value="N_methyl_site"/>
</dbReference>
<proteinExistence type="predicted"/>
<evidence type="ECO:0000256" key="7">
    <source>
        <dbReference type="SAM" id="Phobius"/>
    </source>
</evidence>
<feature type="region of interest" description="Disordered" evidence="6">
    <location>
        <begin position="100"/>
        <end position="120"/>
    </location>
</feature>
<dbReference type="RefSeq" id="WP_002844926.1">
    <property type="nucleotide sequence ID" value="NZ_CAXUJS010000004.1"/>
</dbReference>
<dbReference type="SUPFAM" id="SSF54523">
    <property type="entry name" value="Pili subunits"/>
    <property type="match status" value="1"/>
</dbReference>